<evidence type="ECO:0000313" key="15">
    <source>
        <dbReference type="Proteomes" id="UP000548867"/>
    </source>
</evidence>
<keyword evidence="11" id="KW-0407">Ion channel</keyword>
<evidence type="ECO:0000256" key="11">
    <source>
        <dbReference type="ARBA" id="ARBA00023303"/>
    </source>
</evidence>
<comment type="catalytic activity">
    <reaction evidence="12">
        <text>K(+)(in) = K(+)(out)</text>
        <dbReference type="Rhea" id="RHEA:29463"/>
        <dbReference type="ChEBI" id="CHEBI:29103"/>
    </reaction>
</comment>
<keyword evidence="15" id="KW-1185">Reference proteome</keyword>
<keyword evidence="7" id="KW-0630">Potassium</keyword>
<comment type="caution">
    <text evidence="14">The sequence shown here is derived from an EMBL/GenBank/DDBJ whole genome shotgun (WGS) entry which is preliminary data.</text>
</comment>
<evidence type="ECO:0000256" key="8">
    <source>
        <dbReference type="ARBA" id="ARBA00022989"/>
    </source>
</evidence>
<dbReference type="GO" id="GO:0005267">
    <property type="term" value="F:potassium channel activity"/>
    <property type="evidence" value="ECO:0007669"/>
    <property type="project" value="UniProtKB-KW"/>
</dbReference>
<feature type="transmembrane region" description="Helical" evidence="13">
    <location>
        <begin position="20"/>
        <end position="38"/>
    </location>
</feature>
<keyword evidence="10 13" id="KW-0472">Membrane</keyword>
<dbReference type="RefSeq" id="WP_183624483.1">
    <property type="nucleotide sequence ID" value="NZ_JACIDX010000005.1"/>
</dbReference>
<proteinExistence type="inferred from homology"/>
<dbReference type="Pfam" id="PF06736">
    <property type="entry name" value="TMEM175"/>
    <property type="match status" value="1"/>
</dbReference>
<feature type="transmembrane region" description="Helical" evidence="13">
    <location>
        <begin position="85"/>
        <end position="105"/>
    </location>
</feature>
<organism evidence="14 15">
    <name type="scientific">Novosphingobium sediminicola</name>
    <dbReference type="NCBI Taxonomy" id="563162"/>
    <lineage>
        <taxon>Bacteria</taxon>
        <taxon>Pseudomonadati</taxon>
        <taxon>Pseudomonadota</taxon>
        <taxon>Alphaproteobacteria</taxon>
        <taxon>Sphingomonadales</taxon>
        <taxon>Sphingomonadaceae</taxon>
        <taxon>Novosphingobium</taxon>
    </lineage>
</organism>
<dbReference type="InterPro" id="IPR010617">
    <property type="entry name" value="TMEM175-like"/>
</dbReference>
<feature type="transmembrane region" description="Helical" evidence="13">
    <location>
        <begin position="163"/>
        <end position="192"/>
    </location>
</feature>
<dbReference type="EMBL" id="JACIDX010000005">
    <property type="protein sequence ID" value="MBB3954763.1"/>
    <property type="molecule type" value="Genomic_DNA"/>
</dbReference>
<dbReference type="PANTHER" id="PTHR31462">
    <property type="entry name" value="ENDOSOMAL/LYSOSOMAL POTASSIUM CHANNEL TMEM175"/>
    <property type="match status" value="1"/>
</dbReference>
<dbReference type="AlphaFoldDB" id="A0A7W6G606"/>
<dbReference type="GO" id="GO:0015252">
    <property type="term" value="F:proton channel activity"/>
    <property type="evidence" value="ECO:0007669"/>
    <property type="project" value="InterPro"/>
</dbReference>
<dbReference type="PANTHER" id="PTHR31462:SF5">
    <property type="entry name" value="ENDOSOMAL_LYSOSOMAL PROTON CHANNEL TMEM175"/>
    <property type="match status" value="1"/>
</dbReference>
<evidence type="ECO:0000313" key="14">
    <source>
        <dbReference type="EMBL" id="MBB3954763.1"/>
    </source>
</evidence>
<comment type="subcellular location">
    <subcellularLocation>
        <location evidence="1">Membrane</location>
        <topology evidence="1">Multi-pass membrane protein</topology>
    </subcellularLocation>
</comment>
<evidence type="ECO:0000256" key="3">
    <source>
        <dbReference type="ARBA" id="ARBA00022448"/>
    </source>
</evidence>
<keyword evidence="9" id="KW-0406">Ion transport</keyword>
<keyword evidence="5 13" id="KW-0812">Transmembrane</keyword>
<keyword evidence="4" id="KW-0633">Potassium transport</keyword>
<gene>
    <name evidence="14" type="ORF">GGR38_001702</name>
</gene>
<evidence type="ECO:0000256" key="6">
    <source>
        <dbReference type="ARBA" id="ARBA00022826"/>
    </source>
</evidence>
<dbReference type="GO" id="GO:0016020">
    <property type="term" value="C:membrane"/>
    <property type="evidence" value="ECO:0007669"/>
    <property type="project" value="UniProtKB-SubCell"/>
</dbReference>
<evidence type="ECO:0000256" key="4">
    <source>
        <dbReference type="ARBA" id="ARBA00022538"/>
    </source>
</evidence>
<protein>
    <submittedName>
        <fullName evidence="14">Putative membrane protein</fullName>
    </submittedName>
</protein>
<evidence type="ECO:0000256" key="9">
    <source>
        <dbReference type="ARBA" id="ARBA00023065"/>
    </source>
</evidence>
<evidence type="ECO:0000256" key="12">
    <source>
        <dbReference type="ARBA" id="ARBA00034430"/>
    </source>
</evidence>
<feature type="transmembrane region" description="Helical" evidence="13">
    <location>
        <begin position="50"/>
        <end position="69"/>
    </location>
</feature>
<name>A0A7W6G606_9SPHN</name>
<reference evidence="14 15" key="1">
    <citation type="submission" date="2020-08" db="EMBL/GenBank/DDBJ databases">
        <title>Genomic Encyclopedia of Type Strains, Phase IV (KMG-IV): sequencing the most valuable type-strain genomes for metagenomic binning, comparative biology and taxonomic classification.</title>
        <authorList>
            <person name="Goeker M."/>
        </authorList>
    </citation>
    <scope>NUCLEOTIDE SEQUENCE [LARGE SCALE GENOMIC DNA]</scope>
    <source>
        <strain evidence="14 15">DSM 27057</strain>
    </source>
</reference>
<dbReference type="Proteomes" id="UP000548867">
    <property type="component" value="Unassembled WGS sequence"/>
</dbReference>
<keyword evidence="3" id="KW-0813">Transport</keyword>
<feature type="transmembrane region" description="Helical" evidence="13">
    <location>
        <begin position="117"/>
        <end position="133"/>
    </location>
</feature>
<accession>A0A7W6G606</accession>
<evidence type="ECO:0000256" key="5">
    <source>
        <dbReference type="ARBA" id="ARBA00022692"/>
    </source>
</evidence>
<keyword evidence="8 13" id="KW-1133">Transmembrane helix</keyword>
<evidence type="ECO:0000256" key="1">
    <source>
        <dbReference type="ARBA" id="ARBA00004141"/>
    </source>
</evidence>
<evidence type="ECO:0000256" key="7">
    <source>
        <dbReference type="ARBA" id="ARBA00022958"/>
    </source>
</evidence>
<comment type="similarity">
    <text evidence="2">Belongs to the TMEM175 family.</text>
</comment>
<sequence>MSKSDDSFETRGSIGRVEAFSDGVLAIIVTIMVLELHAPEQEGWQPLLHLWPVFLAYVLSFAYVAIYWVNHHRLLAHATRVTNRLVWNNMGLLFTLSLVPFATAYLGEHHFSRDATMLYLGVMLMPAVCYIPLQADVRRHGHRTPAAEAYYRTSTRKGLVSTLLYLAGLGLACWHPWAGIACAGAVAVLWFLPAGPVDRLFEACGAG</sequence>
<evidence type="ECO:0000256" key="10">
    <source>
        <dbReference type="ARBA" id="ARBA00023136"/>
    </source>
</evidence>
<evidence type="ECO:0000256" key="13">
    <source>
        <dbReference type="SAM" id="Phobius"/>
    </source>
</evidence>
<evidence type="ECO:0000256" key="2">
    <source>
        <dbReference type="ARBA" id="ARBA00006920"/>
    </source>
</evidence>
<keyword evidence="6" id="KW-0631">Potassium channel</keyword>